<accession>A0ACB9ZUE3</accession>
<reference evidence="2" key="1">
    <citation type="journal article" date="2023" name="Nat. Plants">
        <title>Single-cell RNA sequencing provides a high-resolution roadmap for understanding the multicellular compartmentation of specialized metabolism.</title>
        <authorList>
            <person name="Sun S."/>
            <person name="Shen X."/>
            <person name="Li Y."/>
            <person name="Li Y."/>
            <person name="Wang S."/>
            <person name="Li R."/>
            <person name="Zhang H."/>
            <person name="Shen G."/>
            <person name="Guo B."/>
            <person name="Wei J."/>
            <person name="Xu J."/>
            <person name="St-Pierre B."/>
            <person name="Chen S."/>
            <person name="Sun C."/>
        </authorList>
    </citation>
    <scope>NUCLEOTIDE SEQUENCE [LARGE SCALE GENOMIC DNA]</scope>
</reference>
<organism evidence="1 2">
    <name type="scientific">Catharanthus roseus</name>
    <name type="common">Madagascar periwinkle</name>
    <name type="synonym">Vinca rosea</name>
    <dbReference type="NCBI Taxonomy" id="4058"/>
    <lineage>
        <taxon>Eukaryota</taxon>
        <taxon>Viridiplantae</taxon>
        <taxon>Streptophyta</taxon>
        <taxon>Embryophyta</taxon>
        <taxon>Tracheophyta</taxon>
        <taxon>Spermatophyta</taxon>
        <taxon>Magnoliopsida</taxon>
        <taxon>eudicotyledons</taxon>
        <taxon>Gunneridae</taxon>
        <taxon>Pentapetalae</taxon>
        <taxon>asterids</taxon>
        <taxon>lamiids</taxon>
        <taxon>Gentianales</taxon>
        <taxon>Apocynaceae</taxon>
        <taxon>Rauvolfioideae</taxon>
        <taxon>Vinceae</taxon>
        <taxon>Catharanthinae</taxon>
        <taxon>Catharanthus</taxon>
    </lineage>
</organism>
<gene>
    <name evidence="1" type="ORF">M9H77_37050</name>
</gene>
<sequence length="662" mass="73301">MVVQCADEVCNENIEIPVAVPGTRSSARIKQLKIKEEAKKASRSKTVGDSQSLAVNKTKKSNNKRRKLDAPPENAQHRNEGPTASDHKDNVDANAVFQSKENGSLNDKSDSARVTETLRIFNKHYLHFVQEEEKRCGRPEERKIDKSSKAKKEGIAEAEAKRGSKRPDLKALTTMRQENTILYPTKTIGSIPGIDVGHQFFSRAEMVAIGFHSHWLNGIDFIGQGKKSDYGDKRLPVATSIVMSGQYEDDLDKYEEIVYTGQGGNNLLGDKRQIKDQVMQLGNLGLKNCMEQDVPVRVVRGHKCANSYVGKVYTYDGMYKVDSYWAEKGVSGFTVYKFKLKRLSGQPPLTTNQVHYARGPVPNSIGELHGLVCDDISGGQEDIPIPATNLVDDPPVAPTGFTYCKKMKFAKSIKLPPKASGCSCEGSCVDPRVCACAKLNGSDFPYVMRDGGRLIEPKAIIFECNANCGCGPDCVNRTSQRGLKYRFEVFRTPNKGWAVRSWDYIPSGAPICEYIGILKKTDDIDSAAGNSYIFDIDCLQTMKGLDGRERRLRDVSLPTLEKDDDKTSDSVPEFCIDAGSTGNIARFINHSCQPNLFVQCVLSVHHDVKLARVMLIAADNIPPLKELTYDYGYVLNSVVGPDGKIKKMACYCGAADCRKRLF</sequence>
<comment type="caution">
    <text evidence="1">The sequence shown here is derived from an EMBL/GenBank/DDBJ whole genome shotgun (WGS) entry which is preliminary data.</text>
</comment>
<evidence type="ECO:0000313" key="2">
    <source>
        <dbReference type="Proteomes" id="UP001060085"/>
    </source>
</evidence>
<name>A0ACB9ZUE3_CATRO</name>
<evidence type="ECO:0000313" key="1">
    <source>
        <dbReference type="EMBL" id="KAI5651045.1"/>
    </source>
</evidence>
<proteinExistence type="predicted"/>
<dbReference type="Proteomes" id="UP001060085">
    <property type="component" value="Linkage Group LG08"/>
</dbReference>
<protein>
    <submittedName>
        <fullName evidence="1">Uncharacterized protein</fullName>
    </submittedName>
</protein>
<dbReference type="EMBL" id="CM044708">
    <property type="protein sequence ID" value="KAI5651045.1"/>
    <property type="molecule type" value="Genomic_DNA"/>
</dbReference>
<keyword evidence="2" id="KW-1185">Reference proteome</keyword>